<organism evidence="1 2">
    <name type="scientific">Chryseobacterium cucumeris</name>
    <dbReference type="NCBI Taxonomy" id="1813611"/>
    <lineage>
        <taxon>Bacteria</taxon>
        <taxon>Pseudomonadati</taxon>
        <taxon>Bacteroidota</taxon>
        <taxon>Flavobacteriia</taxon>
        <taxon>Flavobacteriales</taxon>
        <taxon>Weeksellaceae</taxon>
        <taxon>Chryseobacterium group</taxon>
        <taxon>Chryseobacterium</taxon>
    </lineage>
</organism>
<protein>
    <recommendedName>
        <fullName evidence="3">Transposase</fullName>
    </recommendedName>
</protein>
<dbReference type="Proteomes" id="UP000281899">
    <property type="component" value="Unassembled WGS sequence"/>
</dbReference>
<evidence type="ECO:0008006" key="3">
    <source>
        <dbReference type="Google" id="ProtNLM"/>
    </source>
</evidence>
<gene>
    <name evidence="1" type="ORF">EGI15_22930</name>
</gene>
<keyword evidence="2" id="KW-1185">Reference proteome</keyword>
<proteinExistence type="predicted"/>
<evidence type="ECO:0000313" key="1">
    <source>
        <dbReference type="EMBL" id="ROH86069.1"/>
    </source>
</evidence>
<accession>A0ABX9X242</accession>
<name>A0ABX9X242_9FLAO</name>
<comment type="caution">
    <text evidence="1">The sequence shown here is derived from an EMBL/GenBank/DDBJ whole genome shotgun (WGS) entry which is preliminary data.</text>
</comment>
<evidence type="ECO:0000313" key="2">
    <source>
        <dbReference type="Proteomes" id="UP000281899"/>
    </source>
</evidence>
<reference evidence="1 2" key="1">
    <citation type="submission" date="2018-11" db="EMBL/GenBank/DDBJ databases">
        <title>Proposal to divide the Flavobacteriaceae and reorganize its genera based on Amino Acid Identity values calculated from whole genome sequences.</title>
        <authorList>
            <person name="Nicholson A.C."/>
            <person name="Gulvik C.A."/>
            <person name="Whitney A.M."/>
            <person name="Humrighouse B.W."/>
            <person name="Bell M."/>
            <person name="Holmes B."/>
            <person name="Steigerwalt A."/>
            <person name="Villarma A."/>
            <person name="Sheth M."/>
            <person name="Batra D."/>
            <person name="Pryor J."/>
            <person name="Bernardet J.-F."/>
            <person name="Hugo C."/>
            <person name="Kampfer P."/>
            <person name="Newman J."/>
            <person name="Mcquiston J.R."/>
        </authorList>
    </citation>
    <scope>NUCLEOTIDE SEQUENCE [LARGE SCALE GENOMIC DNA]</scope>
    <source>
        <strain evidence="1 2">G0235</strain>
    </source>
</reference>
<sequence length="59" mass="7229">MMQDKKWHPEVTIIDSRTTKIHLQILKRIDERKIIKIRKRIYSDTSENFWAVLYFLPIA</sequence>
<dbReference type="EMBL" id="RJTW01000013">
    <property type="protein sequence ID" value="ROH86069.1"/>
    <property type="molecule type" value="Genomic_DNA"/>
</dbReference>